<proteinExistence type="predicted"/>
<gene>
    <name evidence="3" type="ORF">ACFSTG_06490</name>
</gene>
<evidence type="ECO:0000313" key="3">
    <source>
        <dbReference type="EMBL" id="MFD2517535.1"/>
    </source>
</evidence>
<reference evidence="4" key="1">
    <citation type="journal article" date="2019" name="Int. J. Syst. Evol. Microbiol.">
        <title>The Global Catalogue of Microorganisms (GCM) 10K type strain sequencing project: providing services to taxonomists for standard genome sequencing and annotation.</title>
        <authorList>
            <consortium name="The Broad Institute Genomics Platform"/>
            <consortium name="The Broad Institute Genome Sequencing Center for Infectious Disease"/>
            <person name="Wu L."/>
            <person name="Ma J."/>
        </authorList>
    </citation>
    <scope>NUCLEOTIDE SEQUENCE [LARGE SCALE GENOMIC DNA]</scope>
    <source>
        <strain evidence="4">KCTC 42585</strain>
    </source>
</reference>
<feature type="domain" description="Anti-sigma K factor RskA C-terminal" evidence="2">
    <location>
        <begin position="97"/>
        <end position="253"/>
    </location>
</feature>
<accession>A0ABW5IZD1</accession>
<feature type="coiled-coil region" evidence="1">
    <location>
        <begin position="113"/>
        <end position="154"/>
    </location>
</feature>
<protein>
    <submittedName>
        <fullName evidence="3">Anti-sigma factor domain-containing protein</fullName>
    </submittedName>
</protein>
<dbReference type="Pfam" id="PF10099">
    <property type="entry name" value="RskA_C"/>
    <property type="match status" value="1"/>
</dbReference>
<evidence type="ECO:0000259" key="2">
    <source>
        <dbReference type="Pfam" id="PF10099"/>
    </source>
</evidence>
<dbReference type="InterPro" id="IPR051474">
    <property type="entry name" value="Anti-sigma-K/W_factor"/>
</dbReference>
<dbReference type="RefSeq" id="WP_380749882.1">
    <property type="nucleotide sequence ID" value="NZ_JBHULT010000006.1"/>
</dbReference>
<keyword evidence="4" id="KW-1185">Reference proteome</keyword>
<keyword evidence="1" id="KW-0175">Coiled coil</keyword>
<evidence type="ECO:0000313" key="4">
    <source>
        <dbReference type="Proteomes" id="UP001597468"/>
    </source>
</evidence>
<dbReference type="Proteomes" id="UP001597468">
    <property type="component" value="Unassembled WGS sequence"/>
</dbReference>
<dbReference type="InterPro" id="IPR018764">
    <property type="entry name" value="RskA_C"/>
</dbReference>
<evidence type="ECO:0000256" key="1">
    <source>
        <dbReference type="SAM" id="Coils"/>
    </source>
</evidence>
<dbReference type="PANTHER" id="PTHR37461:SF1">
    <property type="entry name" value="ANTI-SIGMA-K FACTOR RSKA"/>
    <property type="match status" value="1"/>
</dbReference>
<comment type="caution">
    <text evidence="3">The sequence shown here is derived from an EMBL/GenBank/DDBJ whole genome shotgun (WGS) entry which is preliminary data.</text>
</comment>
<dbReference type="PANTHER" id="PTHR37461">
    <property type="entry name" value="ANTI-SIGMA-K FACTOR RSKA"/>
    <property type="match status" value="1"/>
</dbReference>
<organism evidence="3 4">
    <name type="scientific">Salinimicrobium flavum</name>
    <dbReference type="NCBI Taxonomy" id="1737065"/>
    <lineage>
        <taxon>Bacteria</taxon>
        <taxon>Pseudomonadati</taxon>
        <taxon>Bacteroidota</taxon>
        <taxon>Flavobacteriia</taxon>
        <taxon>Flavobacteriales</taxon>
        <taxon>Flavobacteriaceae</taxon>
        <taxon>Salinimicrobium</taxon>
    </lineage>
</organism>
<name>A0ABW5IZD1_9FLAO</name>
<sequence>MDINEYIASGILELYVAGALSEKENEEVHNMMLQYPEVHDEVLKIESSIVSLTAAASPSDSKRFFPSIKSRLHKQDDTPVIPIKRTRSSWITYSGWAAALIAGIALLYTFNELDSLEEQIQMVETNNDILEEQIEKANSDLAEAENLVAILRDKNIVTVPLEGQPVYPEAYAKVYWNKKAENIYLDAQGLPEPPRGKVYQVWSLKMSPLTPTSLGTLDDFSTDDNKIFSIANPNESEAFGITLEPAGGSETPTLEQLYTIGVVEASS</sequence>
<dbReference type="EMBL" id="JBHULT010000006">
    <property type="protein sequence ID" value="MFD2517535.1"/>
    <property type="molecule type" value="Genomic_DNA"/>
</dbReference>